<evidence type="ECO:0000256" key="1">
    <source>
        <dbReference type="SAM" id="MobiDB-lite"/>
    </source>
</evidence>
<reference evidence="2" key="1">
    <citation type="submission" date="2023-08" db="EMBL/GenBank/DDBJ databases">
        <authorList>
            <person name="Audoor S."/>
            <person name="Bilcke G."/>
        </authorList>
    </citation>
    <scope>NUCLEOTIDE SEQUENCE</scope>
</reference>
<sequence length="230" mass="25334">MTVVCISPSLTVRQGVPTPKPVAHSTSSHTSKVSFSQKVRIRRTVVPPRTSEEFQAIWFTEKEILERRRKDKRLRYAVAKQPEVFGTHKLLSLGLYTESERLQRCKRAVAARDSVLTNKRKAMDVDSSGSDSDDSSLTSTPTIPTMTFTSYALHSKAAAVEAHERALQHSKHVQSMDNNEDDASAKKTQEFSDTTSSSTRETASQALPSMDIISTSNLVSSPPIGVRVAA</sequence>
<evidence type="ECO:0000313" key="3">
    <source>
        <dbReference type="Proteomes" id="UP001295423"/>
    </source>
</evidence>
<feature type="region of interest" description="Disordered" evidence="1">
    <location>
        <begin position="120"/>
        <end position="139"/>
    </location>
</feature>
<keyword evidence="3" id="KW-1185">Reference proteome</keyword>
<evidence type="ECO:0000313" key="2">
    <source>
        <dbReference type="EMBL" id="CAJ1946457.1"/>
    </source>
</evidence>
<organism evidence="2 3">
    <name type="scientific">Cylindrotheca closterium</name>
    <dbReference type="NCBI Taxonomy" id="2856"/>
    <lineage>
        <taxon>Eukaryota</taxon>
        <taxon>Sar</taxon>
        <taxon>Stramenopiles</taxon>
        <taxon>Ochrophyta</taxon>
        <taxon>Bacillariophyta</taxon>
        <taxon>Bacillariophyceae</taxon>
        <taxon>Bacillariophycidae</taxon>
        <taxon>Bacillariales</taxon>
        <taxon>Bacillariaceae</taxon>
        <taxon>Cylindrotheca</taxon>
    </lineage>
</organism>
<feature type="region of interest" description="Disordered" evidence="1">
    <location>
        <begin position="162"/>
        <end position="209"/>
    </location>
</feature>
<feature type="compositionally biased region" description="Low complexity" evidence="1">
    <location>
        <begin position="125"/>
        <end position="139"/>
    </location>
</feature>
<comment type="caution">
    <text evidence="2">The sequence shown here is derived from an EMBL/GenBank/DDBJ whole genome shotgun (WGS) entry which is preliminary data.</text>
</comment>
<dbReference type="EMBL" id="CAKOGP040001680">
    <property type="protein sequence ID" value="CAJ1946457.1"/>
    <property type="molecule type" value="Genomic_DNA"/>
</dbReference>
<name>A0AAD2CXK3_9STRA</name>
<proteinExistence type="predicted"/>
<accession>A0AAD2CXK3</accession>
<protein>
    <submittedName>
        <fullName evidence="2">Uncharacterized protein</fullName>
    </submittedName>
</protein>
<feature type="compositionally biased region" description="Polar residues" evidence="1">
    <location>
        <begin position="191"/>
        <end position="209"/>
    </location>
</feature>
<gene>
    <name evidence="2" type="ORF">CYCCA115_LOCUS10599</name>
</gene>
<dbReference type="Proteomes" id="UP001295423">
    <property type="component" value="Unassembled WGS sequence"/>
</dbReference>
<dbReference type="AlphaFoldDB" id="A0AAD2CXK3"/>